<comment type="caution">
    <text evidence="2">The sequence shown here is derived from an EMBL/GenBank/DDBJ whole genome shotgun (WGS) entry which is preliminary data.</text>
</comment>
<dbReference type="PROSITE" id="PS51819">
    <property type="entry name" value="VOC"/>
    <property type="match status" value="1"/>
</dbReference>
<feature type="domain" description="VOC" evidence="1">
    <location>
        <begin position="7"/>
        <end position="124"/>
    </location>
</feature>
<proteinExistence type="predicted"/>
<sequence>MSVEYNPVGWFEIPSPDLEKNQQFFQQAFGFEFEALDMPPYKMAMFAADHSKPGSAGSLVQGPDCVPATVGTTIYFGCAEVAAQLEKIAAAGGTVLMEKTAIGEHGFIGMFLDVAGNKLGLHSMS</sequence>
<organism evidence="2 3">
    <name type="scientific">Rheinheimera tilapiae</name>
    <dbReference type="NCBI Taxonomy" id="875043"/>
    <lineage>
        <taxon>Bacteria</taxon>
        <taxon>Pseudomonadati</taxon>
        <taxon>Pseudomonadota</taxon>
        <taxon>Gammaproteobacteria</taxon>
        <taxon>Chromatiales</taxon>
        <taxon>Chromatiaceae</taxon>
        <taxon>Rheinheimera</taxon>
    </lineage>
</organism>
<evidence type="ECO:0000313" key="3">
    <source>
        <dbReference type="Proteomes" id="UP001589813"/>
    </source>
</evidence>
<dbReference type="Proteomes" id="UP001589813">
    <property type="component" value="Unassembled WGS sequence"/>
</dbReference>
<dbReference type="InterPro" id="IPR029068">
    <property type="entry name" value="Glyas_Bleomycin-R_OHBP_Dase"/>
</dbReference>
<dbReference type="InterPro" id="IPR037523">
    <property type="entry name" value="VOC_core"/>
</dbReference>
<dbReference type="InterPro" id="IPR052164">
    <property type="entry name" value="Anthracycline_SecMetBiosynth"/>
</dbReference>
<dbReference type="Gene3D" id="3.10.180.10">
    <property type="entry name" value="2,3-Dihydroxybiphenyl 1,2-Dioxygenase, domain 1"/>
    <property type="match status" value="1"/>
</dbReference>
<dbReference type="PANTHER" id="PTHR33993:SF2">
    <property type="entry name" value="VOC DOMAIN-CONTAINING PROTEIN"/>
    <property type="match status" value="1"/>
</dbReference>
<dbReference type="EMBL" id="JBHLXP010000001">
    <property type="protein sequence ID" value="MFC0048473.1"/>
    <property type="molecule type" value="Genomic_DNA"/>
</dbReference>
<gene>
    <name evidence="2" type="ORF">ACFFJP_09240</name>
</gene>
<dbReference type="RefSeq" id="WP_377242696.1">
    <property type="nucleotide sequence ID" value="NZ_JBHLXP010000001.1"/>
</dbReference>
<dbReference type="InterPro" id="IPR053863">
    <property type="entry name" value="Glyoxy/Ble-like_N"/>
</dbReference>
<reference evidence="2 3" key="1">
    <citation type="submission" date="2024-09" db="EMBL/GenBank/DDBJ databases">
        <authorList>
            <person name="Sun Q."/>
            <person name="Mori K."/>
        </authorList>
    </citation>
    <scope>NUCLEOTIDE SEQUENCE [LARGE SCALE GENOMIC DNA]</scope>
    <source>
        <strain evidence="2 3">KCTC 23315</strain>
    </source>
</reference>
<name>A0ABV6BG33_9GAMM</name>
<dbReference type="PANTHER" id="PTHR33993">
    <property type="entry name" value="GLYOXALASE-RELATED"/>
    <property type="match status" value="1"/>
</dbReference>
<keyword evidence="3" id="KW-1185">Reference proteome</keyword>
<dbReference type="Pfam" id="PF22677">
    <property type="entry name" value="Ble-like_N"/>
    <property type="match status" value="1"/>
</dbReference>
<evidence type="ECO:0000259" key="1">
    <source>
        <dbReference type="PROSITE" id="PS51819"/>
    </source>
</evidence>
<protein>
    <submittedName>
        <fullName evidence="2">VOC family protein</fullName>
    </submittedName>
</protein>
<dbReference type="SUPFAM" id="SSF54593">
    <property type="entry name" value="Glyoxalase/Bleomycin resistance protein/Dihydroxybiphenyl dioxygenase"/>
    <property type="match status" value="1"/>
</dbReference>
<evidence type="ECO:0000313" key="2">
    <source>
        <dbReference type="EMBL" id="MFC0048473.1"/>
    </source>
</evidence>
<accession>A0ABV6BG33</accession>